<feature type="non-terminal residue" evidence="1">
    <location>
        <position position="164"/>
    </location>
</feature>
<evidence type="ECO:0000313" key="1">
    <source>
        <dbReference type="EMBL" id="KAG0443690.1"/>
    </source>
</evidence>
<sequence>VACVNAPNGCDFIGQASRLVDHYKQCSFHVVPCLRCQSSVLWTELVGHCKGGCSSASTTPVPIPNYVNVNYDNLEITSSELKREMFKISENLSSLQTSINHWLEEVRTLEKSTSKELKDATLKISDHPCGLHTSVEQSREDAREVARYTKEQLEAKLSRLSEQL</sequence>
<gene>
    <name evidence="1" type="ORF">HPB47_014635</name>
</gene>
<keyword evidence="2" id="KW-1185">Reference proteome</keyword>
<protein>
    <submittedName>
        <fullName evidence="1">Uncharacterized protein</fullName>
    </submittedName>
</protein>
<dbReference type="EMBL" id="JABSTQ010003016">
    <property type="protein sequence ID" value="KAG0443690.1"/>
    <property type="molecule type" value="Genomic_DNA"/>
</dbReference>
<evidence type="ECO:0000313" key="2">
    <source>
        <dbReference type="Proteomes" id="UP000805193"/>
    </source>
</evidence>
<organism evidence="1 2">
    <name type="scientific">Ixodes persulcatus</name>
    <name type="common">Taiga tick</name>
    <dbReference type="NCBI Taxonomy" id="34615"/>
    <lineage>
        <taxon>Eukaryota</taxon>
        <taxon>Metazoa</taxon>
        <taxon>Ecdysozoa</taxon>
        <taxon>Arthropoda</taxon>
        <taxon>Chelicerata</taxon>
        <taxon>Arachnida</taxon>
        <taxon>Acari</taxon>
        <taxon>Parasitiformes</taxon>
        <taxon>Ixodida</taxon>
        <taxon>Ixodoidea</taxon>
        <taxon>Ixodidae</taxon>
        <taxon>Ixodinae</taxon>
        <taxon>Ixodes</taxon>
    </lineage>
</organism>
<reference evidence="1 2" key="1">
    <citation type="journal article" date="2020" name="Cell">
        <title>Large-Scale Comparative Analyses of Tick Genomes Elucidate Their Genetic Diversity and Vector Capacities.</title>
        <authorList>
            <consortium name="Tick Genome and Microbiome Consortium (TIGMIC)"/>
            <person name="Jia N."/>
            <person name="Wang J."/>
            <person name="Shi W."/>
            <person name="Du L."/>
            <person name="Sun Y."/>
            <person name="Zhan W."/>
            <person name="Jiang J.F."/>
            <person name="Wang Q."/>
            <person name="Zhang B."/>
            <person name="Ji P."/>
            <person name="Bell-Sakyi L."/>
            <person name="Cui X.M."/>
            <person name="Yuan T.T."/>
            <person name="Jiang B.G."/>
            <person name="Yang W.F."/>
            <person name="Lam T.T."/>
            <person name="Chang Q.C."/>
            <person name="Ding S.J."/>
            <person name="Wang X.J."/>
            <person name="Zhu J.G."/>
            <person name="Ruan X.D."/>
            <person name="Zhao L."/>
            <person name="Wei J.T."/>
            <person name="Ye R.Z."/>
            <person name="Que T.C."/>
            <person name="Du C.H."/>
            <person name="Zhou Y.H."/>
            <person name="Cheng J.X."/>
            <person name="Dai P.F."/>
            <person name="Guo W.B."/>
            <person name="Han X.H."/>
            <person name="Huang E.J."/>
            <person name="Li L.F."/>
            <person name="Wei W."/>
            <person name="Gao Y.C."/>
            <person name="Liu J.Z."/>
            <person name="Shao H.Z."/>
            <person name="Wang X."/>
            <person name="Wang C.C."/>
            <person name="Yang T.C."/>
            <person name="Huo Q.B."/>
            <person name="Li W."/>
            <person name="Chen H.Y."/>
            <person name="Chen S.E."/>
            <person name="Zhou L.G."/>
            <person name="Ni X.B."/>
            <person name="Tian J.H."/>
            <person name="Sheng Y."/>
            <person name="Liu T."/>
            <person name="Pan Y.S."/>
            <person name="Xia L.Y."/>
            <person name="Li J."/>
            <person name="Zhao F."/>
            <person name="Cao W.C."/>
        </authorList>
    </citation>
    <scope>NUCLEOTIDE SEQUENCE [LARGE SCALE GENOMIC DNA]</scope>
    <source>
        <strain evidence="1">Iper-2018</strain>
    </source>
</reference>
<feature type="non-terminal residue" evidence="1">
    <location>
        <position position="1"/>
    </location>
</feature>
<name>A0AC60QWV5_IXOPE</name>
<dbReference type="Proteomes" id="UP000805193">
    <property type="component" value="Unassembled WGS sequence"/>
</dbReference>
<accession>A0AC60QWV5</accession>
<proteinExistence type="predicted"/>
<comment type="caution">
    <text evidence="1">The sequence shown here is derived from an EMBL/GenBank/DDBJ whole genome shotgun (WGS) entry which is preliminary data.</text>
</comment>